<name>A0ABU9E570_9FLAO</name>
<dbReference type="EMBL" id="JBBPCB010000009">
    <property type="protein sequence ID" value="MEK8181114.1"/>
    <property type="molecule type" value="Genomic_DNA"/>
</dbReference>
<evidence type="ECO:0000259" key="2">
    <source>
        <dbReference type="Pfam" id="PF00144"/>
    </source>
</evidence>
<feature type="chain" id="PRO_5047024766" evidence="1">
    <location>
        <begin position="20"/>
        <end position="601"/>
    </location>
</feature>
<sequence>MKKLLLFLVTIGCTASASAQQDKRLKGIEVELNKILETTKSAGFAVAVVEGDKIIYAKGFGYRDYENKIPVDANTLFAIGSSSKAFTSAILGQLRKEEKLSFEDSPRKYIPELKFFNDNMNNNIIIKDLMCHRTGMSRHDFSWYFFPTTSKDSLVQRLVHQEPFAGVREKWLYNNFMFLTQGVIAERITGKSWEDNIKERFFKPLGMTRSNTSIGEMKTAVNAAFGYQLKKETVISIMDYYDISGMSPAGSINSSVNEMSNWMITWLNKGKFKGQQLIPEDYIQEAMSSQMVVYAGLPDKENPDIHFGNYGYGWFLNSYKGHYRVSHGGNIDGFSADVTLYPSDHIGIVVLANQDGSAVPDLVRNTISDYLLKVNKTDFVKIFNEDKAKAKKAQDEVKKKATSSKVAHTKPSHILQDYTGKYYNQGYGEFNITNQNDSLFVNFKFKKLYLRHAHYDIFEPFEVIKKEIDTAQSDGEIRFNFLTNESGEIASVKVKLEAMLSPIEFKHKPNTIKVSKEVLAKYVGDYELSGMTVKVYIKNENTLCLFVAGQPEYELLATDTHKFSFKTLEGFKVTFIEEADKTIKNVVLIQPNGNFTAKKKL</sequence>
<dbReference type="SUPFAM" id="SSF56601">
    <property type="entry name" value="beta-lactamase/transpeptidase-like"/>
    <property type="match status" value="1"/>
</dbReference>
<evidence type="ECO:0000259" key="3">
    <source>
        <dbReference type="Pfam" id="PF11954"/>
    </source>
</evidence>
<dbReference type="InterPro" id="IPR012338">
    <property type="entry name" value="Beta-lactam/transpept-like"/>
</dbReference>
<keyword evidence="1" id="KW-0732">Signal</keyword>
<accession>A0ABU9E570</accession>
<dbReference type="Gene3D" id="2.40.128.600">
    <property type="match status" value="1"/>
</dbReference>
<gene>
    <name evidence="4" type="ORF">WMW71_12250</name>
</gene>
<keyword evidence="5" id="KW-1185">Reference proteome</keyword>
<dbReference type="GO" id="GO:0016787">
    <property type="term" value="F:hydrolase activity"/>
    <property type="evidence" value="ECO:0007669"/>
    <property type="project" value="UniProtKB-KW"/>
</dbReference>
<protein>
    <submittedName>
        <fullName evidence="4">Serine hydrolase</fullName>
    </submittedName>
</protein>
<dbReference type="Gene3D" id="3.40.710.10">
    <property type="entry name" value="DD-peptidase/beta-lactamase superfamily"/>
    <property type="match status" value="1"/>
</dbReference>
<evidence type="ECO:0000313" key="5">
    <source>
        <dbReference type="Proteomes" id="UP001491349"/>
    </source>
</evidence>
<evidence type="ECO:0000313" key="4">
    <source>
        <dbReference type="EMBL" id="MEK8181114.1"/>
    </source>
</evidence>
<keyword evidence="4" id="KW-0378">Hydrolase</keyword>
<proteinExistence type="predicted"/>
<feature type="signal peptide" evidence="1">
    <location>
        <begin position="1"/>
        <end position="19"/>
    </location>
</feature>
<organism evidence="4 5">
    <name type="scientific">Flavobacterium buctense</name>
    <dbReference type="NCBI Taxonomy" id="1648146"/>
    <lineage>
        <taxon>Bacteria</taxon>
        <taxon>Pseudomonadati</taxon>
        <taxon>Bacteroidota</taxon>
        <taxon>Flavobacteriia</taxon>
        <taxon>Flavobacteriales</taxon>
        <taxon>Flavobacteriaceae</taxon>
        <taxon>Flavobacterium</taxon>
    </lineage>
</organism>
<comment type="caution">
    <text evidence="4">The sequence shown here is derived from an EMBL/GenBank/DDBJ whole genome shotgun (WGS) entry which is preliminary data.</text>
</comment>
<dbReference type="RefSeq" id="WP_187661115.1">
    <property type="nucleotide sequence ID" value="NZ_JACTAB010000009.1"/>
</dbReference>
<dbReference type="Pfam" id="PF11954">
    <property type="entry name" value="DUF3471"/>
    <property type="match status" value="1"/>
</dbReference>
<dbReference type="InterPro" id="IPR001466">
    <property type="entry name" value="Beta-lactam-related"/>
</dbReference>
<feature type="domain" description="Peptidase S12 Pab87-related C-terminal" evidence="3">
    <location>
        <begin position="405"/>
        <end position="505"/>
    </location>
</feature>
<dbReference type="Pfam" id="PF00144">
    <property type="entry name" value="Beta-lactamase"/>
    <property type="match status" value="1"/>
</dbReference>
<dbReference type="PANTHER" id="PTHR46825:SF15">
    <property type="entry name" value="BETA-LACTAMASE-RELATED DOMAIN-CONTAINING PROTEIN"/>
    <property type="match status" value="1"/>
</dbReference>
<dbReference type="InterPro" id="IPR050491">
    <property type="entry name" value="AmpC-like"/>
</dbReference>
<evidence type="ECO:0000256" key="1">
    <source>
        <dbReference type="SAM" id="SignalP"/>
    </source>
</evidence>
<reference evidence="4 5" key="1">
    <citation type="submission" date="2024-04" db="EMBL/GenBank/DDBJ databases">
        <title>draft genome sequnece of Flavobacterium buctense JCM 30750.</title>
        <authorList>
            <person name="Kim D.-U."/>
        </authorList>
    </citation>
    <scope>NUCLEOTIDE SEQUENCE [LARGE SCALE GENOMIC DNA]</scope>
    <source>
        <strain evidence="4 5">JCM 30750</strain>
    </source>
</reference>
<dbReference type="PANTHER" id="PTHR46825">
    <property type="entry name" value="D-ALANYL-D-ALANINE-CARBOXYPEPTIDASE/ENDOPEPTIDASE AMPH"/>
    <property type="match status" value="1"/>
</dbReference>
<dbReference type="InterPro" id="IPR021860">
    <property type="entry name" value="Peptidase_S12_Pab87-rel_C"/>
</dbReference>
<dbReference type="Proteomes" id="UP001491349">
    <property type="component" value="Unassembled WGS sequence"/>
</dbReference>
<feature type="domain" description="Beta-lactamase-related" evidence="2">
    <location>
        <begin position="38"/>
        <end position="365"/>
    </location>
</feature>